<comment type="cofactor">
    <cofactor evidence="9">
        <name>Mg(2+)</name>
        <dbReference type="ChEBI" id="CHEBI:18420"/>
    </cofactor>
    <text evidence="9">Binds 1 Mg(2+) ion per subunit.</text>
</comment>
<reference evidence="13" key="1">
    <citation type="journal article" date="2015" name="BMC Evol. Biol.">
        <title>Chloroplast phylogenomic analysis of chlorophyte green algae identifies a novel lineage sister to the Sphaeropleales (Chlorophyceae).</title>
        <authorList>
            <person name="Lemieux C."/>
            <person name="Vincent A.T."/>
            <person name="Labarre A."/>
            <person name="Otis C."/>
            <person name="Turmel M."/>
        </authorList>
    </citation>
    <scope>NUCLEOTIDE SEQUENCE</scope>
</reference>
<evidence type="ECO:0000256" key="2">
    <source>
        <dbReference type="ARBA" id="ARBA00007207"/>
    </source>
</evidence>
<evidence type="ECO:0000256" key="3">
    <source>
        <dbReference type="ARBA" id="ARBA00022478"/>
    </source>
</evidence>
<name>A0A0S2IC77_9CHLO</name>
<dbReference type="InterPro" id="IPR006592">
    <property type="entry name" value="RNA_pol_N"/>
</dbReference>
<dbReference type="GO" id="GO:0003899">
    <property type="term" value="F:DNA-directed RNA polymerase activity"/>
    <property type="evidence" value="ECO:0007669"/>
    <property type="project" value="UniProtKB-UniRule"/>
</dbReference>
<dbReference type="InterPro" id="IPR042102">
    <property type="entry name" value="RNA_pol_Rpb1_3_sf"/>
</dbReference>
<dbReference type="Gene3D" id="2.40.40.20">
    <property type="match status" value="1"/>
</dbReference>
<keyword evidence="4 13" id="KW-0934">Plastid</keyword>
<keyword evidence="9" id="KW-0479">Metal-binding</keyword>
<comment type="catalytic activity">
    <reaction evidence="8 9 10">
        <text>RNA(n) + a ribonucleoside 5'-triphosphate = RNA(n+1) + diphosphate</text>
        <dbReference type="Rhea" id="RHEA:21248"/>
        <dbReference type="Rhea" id="RHEA-COMP:14527"/>
        <dbReference type="Rhea" id="RHEA-COMP:17342"/>
        <dbReference type="ChEBI" id="CHEBI:33019"/>
        <dbReference type="ChEBI" id="CHEBI:61557"/>
        <dbReference type="ChEBI" id="CHEBI:140395"/>
        <dbReference type="EC" id="2.7.7.6"/>
    </reaction>
</comment>
<keyword evidence="11" id="KW-0812">Transmembrane</keyword>
<accession>A0A0S2IC77</accession>
<dbReference type="GO" id="GO:0008270">
    <property type="term" value="F:zinc ion binding"/>
    <property type="evidence" value="ECO:0007669"/>
    <property type="project" value="UniProtKB-UniRule"/>
</dbReference>
<dbReference type="Pfam" id="PF04997">
    <property type="entry name" value="RNA_pol_Rpb1_1"/>
    <property type="match status" value="2"/>
</dbReference>
<organism evidence="13">
    <name type="scientific">Chloromonas radiata</name>
    <dbReference type="NCBI Taxonomy" id="47907"/>
    <lineage>
        <taxon>Eukaryota</taxon>
        <taxon>Viridiplantae</taxon>
        <taxon>Chlorophyta</taxon>
        <taxon>core chlorophytes</taxon>
        <taxon>Chlorophyceae</taxon>
        <taxon>CS clade</taxon>
        <taxon>Chlamydomonadales</taxon>
        <taxon>Chlamydomonadaceae</taxon>
        <taxon>Chloromonadinia</taxon>
        <taxon>Chloromonas</taxon>
    </lineage>
</organism>
<dbReference type="InterPro" id="IPR034678">
    <property type="entry name" value="RNApol_RpoC1"/>
</dbReference>
<dbReference type="Gene3D" id="4.10.860.120">
    <property type="entry name" value="RNA polymerase II, clamp domain"/>
    <property type="match status" value="1"/>
</dbReference>
<dbReference type="PANTHER" id="PTHR19376">
    <property type="entry name" value="DNA-DIRECTED RNA POLYMERASE"/>
    <property type="match status" value="1"/>
</dbReference>
<evidence type="ECO:0000256" key="9">
    <source>
        <dbReference type="HAMAP-Rule" id="MF_01323"/>
    </source>
</evidence>
<dbReference type="HAMAP" id="MF_01323">
    <property type="entry name" value="RNApol_bact_RpoC1"/>
    <property type="match status" value="1"/>
</dbReference>
<feature type="binding site" evidence="9">
    <location>
        <position position="85"/>
    </location>
    <ligand>
        <name>Zn(2+)</name>
        <dbReference type="ChEBI" id="CHEBI:29105"/>
    </ligand>
</feature>
<dbReference type="InterPro" id="IPR045867">
    <property type="entry name" value="DNA-dir_RpoC_beta_prime"/>
</dbReference>
<feature type="binding site" evidence="9">
    <location>
        <position position="83"/>
    </location>
    <ligand>
        <name>Zn(2+)</name>
        <dbReference type="ChEBI" id="CHEBI:29105"/>
    </ligand>
</feature>
<evidence type="ECO:0000313" key="13">
    <source>
        <dbReference type="EMBL" id="ALO21241.1"/>
    </source>
</evidence>
<dbReference type="Gene3D" id="1.10.274.100">
    <property type="entry name" value="RNA polymerase Rpb1, domain 3"/>
    <property type="match status" value="1"/>
</dbReference>
<keyword evidence="7 9" id="KW-0804">Transcription</keyword>
<evidence type="ECO:0000256" key="8">
    <source>
        <dbReference type="ARBA" id="ARBA00048552"/>
    </source>
</evidence>
<dbReference type="GO" id="GO:0000428">
    <property type="term" value="C:DNA-directed RNA polymerase complex"/>
    <property type="evidence" value="ECO:0007669"/>
    <property type="project" value="UniProtKB-KW"/>
</dbReference>
<feature type="binding site" evidence="9">
    <location>
        <position position="169"/>
    </location>
    <ligand>
        <name>Zn(2+)</name>
        <dbReference type="ChEBI" id="CHEBI:29105"/>
    </ligand>
</feature>
<dbReference type="SMART" id="SM00663">
    <property type="entry name" value="RPOLA_N"/>
    <property type="match status" value="1"/>
</dbReference>
<dbReference type="GO" id="GO:0009507">
    <property type="term" value="C:chloroplast"/>
    <property type="evidence" value="ECO:0007669"/>
    <property type="project" value="UniProtKB-SubCell"/>
</dbReference>
<feature type="binding site" evidence="9">
    <location>
        <position position="2046"/>
    </location>
    <ligand>
        <name>Mg(2+)</name>
        <dbReference type="ChEBI" id="CHEBI:18420"/>
    </ligand>
</feature>
<keyword evidence="11" id="KW-1133">Transmembrane helix</keyword>
<keyword evidence="9" id="KW-0862">Zinc</keyword>
<feature type="binding site" evidence="9">
    <location>
        <position position="172"/>
    </location>
    <ligand>
        <name>Zn(2+)</name>
        <dbReference type="ChEBI" id="CHEBI:29105"/>
    </ligand>
</feature>
<evidence type="ECO:0000256" key="10">
    <source>
        <dbReference type="RuleBase" id="RU004279"/>
    </source>
</evidence>
<dbReference type="GO" id="GO:0003677">
    <property type="term" value="F:DNA binding"/>
    <property type="evidence" value="ECO:0007669"/>
    <property type="project" value="UniProtKB-UniRule"/>
</dbReference>
<dbReference type="Pfam" id="PF04983">
    <property type="entry name" value="RNA_pol_Rpb1_3"/>
    <property type="match status" value="1"/>
</dbReference>
<protein>
    <recommendedName>
        <fullName evidence="9">DNA-directed RNA polymerase subunit beta'</fullName>
        <ecNumber evidence="9">2.7.7.6</ecNumber>
    </recommendedName>
    <alternativeName>
        <fullName evidence="9">PEP</fullName>
    </alternativeName>
    <alternativeName>
        <fullName evidence="9">Plastid-encoded RNA polymerase subunit beta'</fullName>
        <shortName evidence="9">RNA polymerase subunit beta'</shortName>
    </alternativeName>
</protein>
<comment type="function">
    <text evidence="1 9 10">DNA-dependent RNA polymerase catalyzes the transcription of DNA into RNA using the four ribonucleoside triphosphates as substrates.</text>
</comment>
<dbReference type="Gene3D" id="1.10.40.90">
    <property type="match status" value="1"/>
</dbReference>
<dbReference type="InterPro" id="IPR007080">
    <property type="entry name" value="RNA_pol_Rpb1_1"/>
</dbReference>
<dbReference type="GO" id="GO:0000287">
    <property type="term" value="F:magnesium ion binding"/>
    <property type="evidence" value="ECO:0007669"/>
    <property type="project" value="UniProtKB-UniRule"/>
</dbReference>
<keyword evidence="6 9" id="KW-0548">Nucleotidyltransferase</keyword>
<proteinExistence type="inferred from homology"/>
<keyword evidence="13" id="KW-0150">Chloroplast</keyword>
<dbReference type="InterPro" id="IPR007066">
    <property type="entry name" value="RNA_pol_Rpb1_3"/>
</dbReference>
<evidence type="ECO:0000256" key="1">
    <source>
        <dbReference type="ARBA" id="ARBA00004026"/>
    </source>
</evidence>
<evidence type="ECO:0000256" key="5">
    <source>
        <dbReference type="ARBA" id="ARBA00022679"/>
    </source>
</evidence>
<dbReference type="EC" id="2.7.7.6" evidence="9"/>
<feature type="transmembrane region" description="Helical" evidence="11">
    <location>
        <begin position="2239"/>
        <end position="2261"/>
    </location>
</feature>
<dbReference type="InterPro" id="IPR000722">
    <property type="entry name" value="RNA_pol_asu"/>
</dbReference>
<dbReference type="EMBL" id="KT625017">
    <property type="protein sequence ID" value="ALO21241.1"/>
    <property type="molecule type" value="Genomic_DNA"/>
</dbReference>
<feature type="binding site" evidence="9">
    <location>
        <position position="2044"/>
    </location>
    <ligand>
        <name>Mg(2+)</name>
        <dbReference type="ChEBI" id="CHEBI:18420"/>
    </ligand>
</feature>
<dbReference type="Pfam" id="PF00623">
    <property type="entry name" value="RNA_pol_Rpb1_2"/>
    <property type="match status" value="1"/>
</dbReference>
<evidence type="ECO:0000256" key="11">
    <source>
        <dbReference type="SAM" id="Phobius"/>
    </source>
</evidence>
<dbReference type="InterPro" id="IPR044893">
    <property type="entry name" value="RNA_pol_Rpb1_clamp_domain"/>
</dbReference>
<evidence type="ECO:0000259" key="12">
    <source>
        <dbReference type="SMART" id="SM00663"/>
    </source>
</evidence>
<keyword evidence="3 9" id="KW-0240">DNA-directed RNA polymerase</keyword>
<comment type="subcellular location">
    <subcellularLocation>
        <location evidence="9">Plastid</location>
        <location evidence="9">Chloroplast</location>
    </subcellularLocation>
</comment>
<feature type="domain" description="RNA polymerase N-terminal" evidence="12">
    <location>
        <begin position="1809"/>
        <end position="2098"/>
    </location>
</feature>
<dbReference type="PANTHER" id="PTHR19376:SF54">
    <property type="entry name" value="DNA-DIRECTED RNA POLYMERASE SUBUNIT BETA"/>
    <property type="match status" value="1"/>
</dbReference>
<keyword evidence="11" id="KW-0472">Membrane</keyword>
<feature type="binding site" evidence="9">
    <location>
        <position position="2048"/>
    </location>
    <ligand>
        <name>Mg(2+)</name>
        <dbReference type="ChEBI" id="CHEBI:18420"/>
    </ligand>
</feature>
<sequence length="2322" mass="266082">MEKENLLEKSFYTSYSKLTEIKLITIGLASPERIRRWAEKILPNGKVIGQVTNANTLHHKTFKPQKGGLFCERIFGPLKDFECACGKTQKPSDTEKKSLAEGKLSFKGNQPSQNKDQISLTSIEEFKNLELFEFFNAADFKESKKTLLEELKRKQNSILERNVYKRKYCPDCDVEYTWSIIRRYQLGYIDLVTPVTHVWYLKATPSYLSILLDIKKKHLEHIVYCAETMTLENSIRFFSFFNYLGWSSEAGTTSFFACAAPSFGRQRRIASLQEWHRHSKTEKKKLAWASKLAEAQFTLNKKKKIFLKQLSEGSCLDFSYTNKQSHKKAPLACYFLPLFNLSGTARGGLGKLFPKHLNSSLKSFFRRAKRSLGAAYAYKRLLKKTSYASSLYKNLSSFLRTAAKKTQFLKEPLIKKNFLRPALSPTSGRRRRRRRRKKSKLLEGVLFFKSLSKRRSRLESIFSCEAFFKLLRSKSLPLLTSRSPFFISDTWIRGKGLVTRTGEDLLSFPFPFLCHSCFALPYWKEEAILRFQAKKEVGDWKDGSKTKGKAKNKPVRLRAWRESSSFSALCSFLFSYKYTKQRTSSKSVNTWYAEGKSCLKGYKNDFSKQLLTSKHQTFLILPEGDGFRKSYFQKLRLLPYTSRGKSCLKRKSGGAALLRQVLITKNFFQKQRTSSSSSSTTGRIAEGKKATKGCKLFLSCLKGSLVKSFGEKNLRPPVKTSRAWAQLRSLLILVSFYQQTFTIAKKKEQNLNYTSYSKPSTLHFTDVEGGSGYEVQDIEGGNEFSREWKEKTGNFDTQIHNSVFSKQLIKKALPYYFFNKKIIKDSYAFTPSASYAATKTQKHSFLDKFLSKLIKVQKNRGLTKNRLLPRLAAEPLFLKKKSLRFFFKKPSFLFLKKQGPKQLLIQKLLIEGFYKQKRKLLEAVFIAVFKAVFIAVFKAAKQLKKAPLFYKLLREKAFLSCLEIGILEILKNLPIQFYILSSIERLAQKKPYYSHLKKHGKLSLKKLIKSLFINLTKFLKKFLISTAKPKIKNFLNNKAFSYAELTPSPFFTFFNMSTYGAKAAYKRSLSIRPAAYKSGGAAWSSFLYFLKQLRCLKLLKRLIYLSKTYFKNHLLSFAYKHVVLSTYISKRQQKLLIPYGDSKAASFFPVGDKLLSVNTFGRSFCCRLEDTIKNLIISLNSIVLSDTNIEVATQITIDKYAFEMINGTDGIIRILAKGLVRSILLSKLLALCTGSPASHSSYKTFYTFGQLKISQKLCLRQATPLFRFKYSFKNSLKSRQAFCFYTKKLVALAFPRPAFLLSLSQNLKLPSASYLKLIKASFARLTKQPCCFWKKCLRKKSLLPLEVKPLEEKKDYKGEWGHAFAEGKLPMLLKTKKALISSLPVPLLPSLPENEGRSGKEGLLLPYTSRKVRSKSGIGKEGLLLPYTSRGVQSKSGTGFKKAFYTAAELKGKKKVNSSTFLKKKWRFSAYKMVNNIYSISHRYRWEHDVDWTDFLEYISAPINFTDIAIPKYEYRVNESFIRNTSDLVPQNAKNQAELYHPSPYYNKGINNKEEDVFIMSKQLSVNTFGSSWPKEEAVEKKLKKFSDLLYFLQKEKVLTLKAAGGYAAYPLSKRTSSKSSSFFLHDLKKEVAAWYAEGFAQFKSLKKLKNKNLLPKVLTLGPTWENLLLFCFFSCKRSKKEKQGIGGTATLLQSKNLAFSGGGLIQKLLTELNFNTSGKNELQKMDKQNRILLYELNKQIHKVKKNFFSLKAKKHFKPVYAKKRIKELIKQRDLLTRRTKLVRKFFISGKTGQSPSSIPSASRAASPKGMILSLLPVLPPDLRPIVKMGNSASNVKIAASDLNRLYQRVIYRNERLKKFLKDPATSNSTSGTEMKFTQGLLQEAVDNLIQNNKSGVPAEKDSRGRALKSLSDILKGKQGRFRQYLLGKRVDYSGRSVIIVGPKLKLHECGIPKEMALSLYLPFLLKRILNYNLAKTVVGAKSLINNNKPLVWELLTEIMQVCPVLLNRAPTLHRLGIQAFIPKLVDGRAILLHPLVCSAFNADFDGDQMAVHVPITIESRAEAWKLMLSRNNLLSPATGDPISVPSQDMVLGCYYLTTISARGTIKKKLLYRLKQNFFTSLPNEVSKGFYFRSEEDVLKAYNQQKIDLHTTVWIRLRRNGFIEDANEIELPIELRITKYGTWKEVNPRSHRNFDYKGNFISHYIKTTPGKIVFNGIIKKLYSLCYLFPRSCCFTSLKIFSFFLSSYILPLIIRLAPYYNIRKHHFLLRVRRKPCRRHGTNFLESLSSLETSCGTAFLAPFLKESKKGASKSAFKKRLKKRL</sequence>
<geneLocation type="chloroplast" evidence="13"/>
<comment type="cofactor">
    <cofactor evidence="9">
        <name>Zn(2+)</name>
        <dbReference type="ChEBI" id="CHEBI:29105"/>
    </cofactor>
    <text evidence="9">Binds 1 Zn(2+) ion per subunit.</text>
</comment>
<dbReference type="GO" id="GO:0006351">
    <property type="term" value="P:DNA-templated transcription"/>
    <property type="evidence" value="ECO:0007669"/>
    <property type="project" value="UniProtKB-UniRule"/>
</dbReference>
<keyword evidence="9" id="KW-0460">Magnesium</keyword>
<gene>
    <name evidence="9 13" type="primary">rpoC1</name>
</gene>
<evidence type="ECO:0000256" key="4">
    <source>
        <dbReference type="ARBA" id="ARBA00022640"/>
    </source>
</evidence>
<evidence type="ECO:0000256" key="7">
    <source>
        <dbReference type="ARBA" id="ARBA00023163"/>
    </source>
</evidence>
<keyword evidence="5 9" id="KW-0808">Transferase</keyword>
<comment type="subunit">
    <text evidence="9">In plastids the minimal PEP RNA polymerase catalytic core is composed of four subunits: alpha, beta, beta', and beta''. When a (nuclear-encoded) sigma factor is associated with the core the holoenzyme is formed, which can initiate transcription.</text>
</comment>
<dbReference type="SUPFAM" id="SSF64484">
    <property type="entry name" value="beta and beta-prime subunits of DNA dependent RNA-polymerase"/>
    <property type="match status" value="2"/>
</dbReference>
<comment type="similarity">
    <text evidence="2 9">Belongs to the RNA polymerase beta' chain family. RpoC1 subfamily.</text>
</comment>
<evidence type="ECO:0000256" key="6">
    <source>
        <dbReference type="ARBA" id="ARBA00022695"/>
    </source>
</evidence>